<reference evidence="2 3" key="1">
    <citation type="journal article" date="2018" name="Gigascience">
        <title>Genomes of trombidid mites reveal novel predicted allergens and laterally-transferred genes associated with secondary metabolism.</title>
        <authorList>
            <person name="Dong X."/>
            <person name="Chaisiri K."/>
            <person name="Xia D."/>
            <person name="Armstrong S.D."/>
            <person name="Fang Y."/>
            <person name="Donnelly M.J."/>
            <person name="Kadowaki T."/>
            <person name="McGarry J.W."/>
            <person name="Darby A.C."/>
            <person name="Makepeace B.L."/>
        </authorList>
    </citation>
    <scope>NUCLEOTIDE SEQUENCE [LARGE SCALE GENOMIC DNA]</scope>
    <source>
        <strain evidence="2">UoL-UT</strain>
    </source>
</reference>
<comment type="caution">
    <text evidence="2">The sequence shown here is derived from an EMBL/GenBank/DDBJ whole genome shotgun (WGS) entry which is preliminary data.</text>
</comment>
<dbReference type="PANTHER" id="PTHR22640">
    <property type="entry name" value="STRUCTURAL MAINTENANCE OF CHROMOSOMES FLEXIBLE HINGE DOMAIN-CONTAINING PROTEIN 1"/>
    <property type="match status" value="1"/>
</dbReference>
<organism evidence="2 3">
    <name type="scientific">Leptotrombidium deliense</name>
    <dbReference type="NCBI Taxonomy" id="299467"/>
    <lineage>
        <taxon>Eukaryota</taxon>
        <taxon>Metazoa</taxon>
        <taxon>Ecdysozoa</taxon>
        <taxon>Arthropoda</taxon>
        <taxon>Chelicerata</taxon>
        <taxon>Arachnida</taxon>
        <taxon>Acari</taxon>
        <taxon>Acariformes</taxon>
        <taxon>Trombidiformes</taxon>
        <taxon>Prostigmata</taxon>
        <taxon>Anystina</taxon>
        <taxon>Parasitengona</taxon>
        <taxon>Trombiculoidea</taxon>
        <taxon>Trombiculidae</taxon>
        <taxon>Leptotrombidium</taxon>
    </lineage>
</organism>
<feature type="domain" description="SMCHD1 ribosomal S5" evidence="1">
    <location>
        <begin position="2"/>
        <end position="157"/>
    </location>
</feature>
<evidence type="ECO:0000313" key="2">
    <source>
        <dbReference type="EMBL" id="RWS18710.1"/>
    </source>
</evidence>
<dbReference type="GO" id="GO:0006302">
    <property type="term" value="P:double-strand break repair"/>
    <property type="evidence" value="ECO:0007669"/>
    <property type="project" value="InterPro"/>
</dbReference>
<dbReference type="Pfam" id="PF22899">
    <property type="entry name" value="SMCHD1_S5"/>
    <property type="match status" value="1"/>
</dbReference>
<evidence type="ECO:0000259" key="1">
    <source>
        <dbReference type="Pfam" id="PF22899"/>
    </source>
</evidence>
<dbReference type="PANTHER" id="PTHR22640:SF2">
    <property type="entry name" value="STRUCTURAL MAINTENANCE OF CHROMOSOMES FLEXIBLE HINGE DOMAIN-CONTAINING PROTEIN 1"/>
    <property type="match status" value="1"/>
</dbReference>
<name>A0A443RTW6_9ACAR</name>
<feature type="non-terminal residue" evidence="2">
    <location>
        <position position="1"/>
    </location>
</feature>
<gene>
    <name evidence="2" type="ORF">B4U80_09576</name>
</gene>
<dbReference type="EMBL" id="NCKV01035468">
    <property type="protein sequence ID" value="RWS18710.1"/>
    <property type="molecule type" value="Genomic_DNA"/>
</dbReference>
<accession>A0A443RTW6</accession>
<dbReference type="Proteomes" id="UP000288716">
    <property type="component" value="Unassembled WGS sequence"/>
</dbReference>
<dbReference type="InterPro" id="IPR038892">
    <property type="entry name" value="SMCHD1"/>
</dbReference>
<dbReference type="VEuPathDB" id="VectorBase:LDEU013330"/>
<keyword evidence="3" id="KW-1185">Reference proteome</keyword>
<sequence length="247" mass="28785">TSTFEFKADVGNAVVEGILRYHPFLYDEETYPADSINVDNDNSQGDEIVEIDKLLGRGNRPIFECYWNGRLIPYTLQSLDWCMRKPNSTIPPECFSRFSGVLWTNTSFEVTQNKLTFQDALDKKLNEPKVAYTVLVGNQYRRGIDDLFKKWLDECHNNYDKEIKFLEFQELIRREEGVAKNKCYPWSVFNGVEFSNQIFKCGQKIKTTKTAPIMIGTITRFLCWGSFDVKKDQNVFGTSGYFEMERE</sequence>
<dbReference type="OrthoDB" id="6513515at2759"/>
<feature type="non-terminal residue" evidence="2">
    <location>
        <position position="247"/>
    </location>
</feature>
<protein>
    <recommendedName>
        <fullName evidence="1">SMCHD1 ribosomal S5 domain-containing protein</fullName>
    </recommendedName>
</protein>
<evidence type="ECO:0000313" key="3">
    <source>
        <dbReference type="Proteomes" id="UP000288716"/>
    </source>
</evidence>
<dbReference type="AlphaFoldDB" id="A0A443RTW6"/>
<proteinExistence type="predicted"/>
<dbReference type="InterPro" id="IPR055109">
    <property type="entry name" value="SMCHD1_S5"/>
</dbReference>